<gene>
    <name evidence="2" type="ORF">AU467_10420</name>
</gene>
<sequence>MTISRENLSKAETVTVAAIEAGVPLLVEAGEIIAGFQGMVRRRALAELDAWLERARPSLVASFANGVTKDYAAVQAAISSPWSNGQTEGQITKLKLVKRQIYGRGKIDLLQARIVGAG</sequence>
<dbReference type="Pfam" id="PF01610">
    <property type="entry name" value="DDE_Tnp_ISL3"/>
    <property type="match status" value="1"/>
</dbReference>
<protein>
    <submittedName>
        <fullName evidence="2">Transposase</fullName>
    </submittedName>
</protein>
<name>A0A124GH26_RHILI</name>
<evidence type="ECO:0000259" key="1">
    <source>
        <dbReference type="Pfam" id="PF01610"/>
    </source>
</evidence>
<reference evidence="2 3" key="1">
    <citation type="submission" date="2015-12" db="EMBL/GenBank/DDBJ databases">
        <title>Draft genome sequence of Mesorhizobium sp. UFLA 01-765, a multitolerant efficient symbiont and plant-growth promoting strain isolated from Zn-mining soil using Leucaena leucocephala as a trap plant.</title>
        <authorList>
            <person name="Rangel W.M."/>
            <person name="Thijs S."/>
            <person name="Longatti S.M."/>
            <person name="Moreira F.M."/>
            <person name="Weyens N."/>
            <person name="Vangronsveld J."/>
            <person name="Van Hamme J.D."/>
            <person name="Bottos E.M."/>
            <person name="Rineau F."/>
        </authorList>
    </citation>
    <scope>NUCLEOTIDE SEQUENCE [LARGE SCALE GENOMIC DNA]</scope>
    <source>
        <strain evidence="2 3">UFLA 01-765</strain>
    </source>
</reference>
<organism evidence="2 3">
    <name type="scientific">Rhizobium loti</name>
    <name type="common">Mesorhizobium loti</name>
    <dbReference type="NCBI Taxonomy" id="381"/>
    <lineage>
        <taxon>Bacteria</taxon>
        <taxon>Pseudomonadati</taxon>
        <taxon>Pseudomonadota</taxon>
        <taxon>Alphaproteobacteria</taxon>
        <taxon>Hyphomicrobiales</taxon>
        <taxon>Phyllobacteriaceae</taxon>
        <taxon>Mesorhizobium</taxon>
    </lineage>
</organism>
<proteinExistence type="predicted"/>
<dbReference type="PANTHER" id="PTHR33498">
    <property type="entry name" value="TRANSPOSASE FOR INSERTION SEQUENCE ELEMENT IS1557"/>
    <property type="match status" value="1"/>
</dbReference>
<evidence type="ECO:0000313" key="3">
    <source>
        <dbReference type="Proteomes" id="UP000053176"/>
    </source>
</evidence>
<dbReference type="Proteomes" id="UP000053176">
    <property type="component" value="Unassembled WGS sequence"/>
</dbReference>
<evidence type="ECO:0000313" key="2">
    <source>
        <dbReference type="EMBL" id="KUM28593.1"/>
    </source>
</evidence>
<dbReference type="InterPro" id="IPR002560">
    <property type="entry name" value="Transposase_DDE"/>
</dbReference>
<dbReference type="AlphaFoldDB" id="A0A124GH26"/>
<comment type="caution">
    <text evidence="2">The sequence shown here is derived from an EMBL/GenBank/DDBJ whole genome shotgun (WGS) entry which is preliminary data.</text>
</comment>
<accession>A0A124GH26</accession>
<dbReference type="EMBL" id="LPWA01000002">
    <property type="protein sequence ID" value="KUM28593.1"/>
    <property type="molecule type" value="Genomic_DNA"/>
</dbReference>
<dbReference type="PANTHER" id="PTHR33498:SF1">
    <property type="entry name" value="TRANSPOSASE FOR INSERTION SEQUENCE ELEMENT IS1557"/>
    <property type="match status" value="1"/>
</dbReference>
<feature type="domain" description="Transposase IS204/IS1001/IS1096/IS1165 DDE" evidence="1">
    <location>
        <begin position="5"/>
        <end position="114"/>
    </location>
</feature>
<dbReference type="InterPro" id="IPR047951">
    <property type="entry name" value="Transpos_ISL3"/>
</dbReference>